<dbReference type="Proteomes" id="UP001604336">
    <property type="component" value="Unassembled WGS sequence"/>
</dbReference>
<keyword evidence="3" id="KW-1185">Reference proteome</keyword>
<evidence type="ECO:0000313" key="3">
    <source>
        <dbReference type="Proteomes" id="UP001604336"/>
    </source>
</evidence>
<comment type="caution">
    <text evidence="2">The sequence shown here is derived from an EMBL/GenBank/DDBJ whole genome shotgun (WGS) entry which is preliminary data.</text>
</comment>
<name>A0ABD1RD39_9LAMI</name>
<reference evidence="3" key="1">
    <citation type="submission" date="2024-07" db="EMBL/GenBank/DDBJ databases">
        <title>Two chromosome-level genome assemblies of Korean endemic species Abeliophyllum distichum and Forsythia ovata (Oleaceae).</title>
        <authorList>
            <person name="Jang H."/>
        </authorList>
    </citation>
    <scope>NUCLEOTIDE SEQUENCE [LARGE SCALE GENOMIC DNA]</scope>
</reference>
<feature type="region of interest" description="Disordered" evidence="1">
    <location>
        <begin position="88"/>
        <end position="121"/>
    </location>
</feature>
<gene>
    <name evidence="2" type="ORF">Adt_30673</name>
</gene>
<dbReference type="AlphaFoldDB" id="A0ABD1RD39"/>
<evidence type="ECO:0000256" key="1">
    <source>
        <dbReference type="SAM" id="MobiDB-lite"/>
    </source>
</evidence>
<protein>
    <recommendedName>
        <fullName evidence="4">No apical meristem-associated C-terminal domain-containing protein</fullName>
    </recommendedName>
</protein>
<evidence type="ECO:0008006" key="4">
    <source>
        <dbReference type="Google" id="ProtNLM"/>
    </source>
</evidence>
<organism evidence="2 3">
    <name type="scientific">Abeliophyllum distichum</name>
    <dbReference type="NCBI Taxonomy" id="126358"/>
    <lineage>
        <taxon>Eukaryota</taxon>
        <taxon>Viridiplantae</taxon>
        <taxon>Streptophyta</taxon>
        <taxon>Embryophyta</taxon>
        <taxon>Tracheophyta</taxon>
        <taxon>Spermatophyta</taxon>
        <taxon>Magnoliopsida</taxon>
        <taxon>eudicotyledons</taxon>
        <taxon>Gunneridae</taxon>
        <taxon>Pentapetalae</taxon>
        <taxon>asterids</taxon>
        <taxon>lamiids</taxon>
        <taxon>Lamiales</taxon>
        <taxon>Oleaceae</taxon>
        <taxon>Forsythieae</taxon>
        <taxon>Abeliophyllum</taxon>
    </lineage>
</organism>
<proteinExistence type="predicted"/>
<feature type="compositionally biased region" description="Polar residues" evidence="1">
    <location>
        <begin position="112"/>
        <end position="121"/>
    </location>
</feature>
<evidence type="ECO:0000313" key="2">
    <source>
        <dbReference type="EMBL" id="KAL2485917.1"/>
    </source>
</evidence>
<dbReference type="EMBL" id="JBFOLK010000009">
    <property type="protein sequence ID" value="KAL2485917.1"/>
    <property type="molecule type" value="Genomic_DNA"/>
</dbReference>
<feature type="compositionally biased region" description="Basic and acidic residues" evidence="1">
    <location>
        <begin position="96"/>
        <end position="111"/>
    </location>
</feature>
<accession>A0ABD1RD39</accession>
<sequence>MMEAHAAYNLKRSGRALLPVLTLNLQARQYYAEDYNGKAFKYENLWNIVKDAQKFQDLPISYDTHDVQTPQQPPINLDEGGGETFRSVGNPMQYKKPMERKGEQAKKDKNVESSNSQSQIANSMEAMAAQALNQNVSRATFYEDHSNMQQLNWS</sequence>